<dbReference type="Gene3D" id="1.10.8.80">
    <property type="entry name" value="Magnesium chelatase subunit I, C-Terminal domain"/>
    <property type="match status" value="1"/>
</dbReference>
<feature type="domain" description="ATPase AAA-3" evidence="1">
    <location>
        <begin position="48"/>
        <end position="177"/>
    </location>
</feature>
<dbReference type="RefSeq" id="WP_377523181.1">
    <property type="nucleotide sequence ID" value="NZ_JBHTLD010000022.1"/>
</dbReference>
<dbReference type="EMBL" id="JBHTLD010000022">
    <property type="protein sequence ID" value="MFD1185426.1"/>
    <property type="molecule type" value="Genomic_DNA"/>
</dbReference>
<dbReference type="Gene3D" id="3.40.50.300">
    <property type="entry name" value="P-loop containing nucleotide triphosphate hydrolases"/>
    <property type="match status" value="1"/>
</dbReference>
<dbReference type="InterPro" id="IPR050764">
    <property type="entry name" value="CbbQ/NirQ/NorQ/GpvN"/>
</dbReference>
<gene>
    <name evidence="3" type="ORF">ACFQ2O_04335</name>
</gene>
<dbReference type="Pfam" id="PF17863">
    <property type="entry name" value="AAA_lid_2"/>
    <property type="match status" value="1"/>
</dbReference>
<dbReference type="Proteomes" id="UP001597094">
    <property type="component" value="Unassembled WGS sequence"/>
</dbReference>
<accession>A0ABW3SND4</accession>
<evidence type="ECO:0000313" key="3">
    <source>
        <dbReference type="EMBL" id="MFD1185426.1"/>
    </source>
</evidence>
<dbReference type="PANTHER" id="PTHR42759">
    <property type="entry name" value="MOXR FAMILY PROTEIN"/>
    <property type="match status" value="1"/>
</dbReference>
<dbReference type="InterPro" id="IPR041628">
    <property type="entry name" value="ChlI/MoxR_AAA_lid"/>
</dbReference>
<comment type="caution">
    <text evidence="3">The sequence shown here is derived from an EMBL/GenBank/DDBJ whole genome shotgun (WGS) entry which is preliminary data.</text>
</comment>
<evidence type="ECO:0000313" key="4">
    <source>
        <dbReference type="Proteomes" id="UP001597094"/>
    </source>
</evidence>
<reference evidence="4" key="1">
    <citation type="journal article" date="2019" name="Int. J. Syst. Evol. Microbiol.">
        <title>The Global Catalogue of Microorganisms (GCM) 10K type strain sequencing project: providing services to taxonomists for standard genome sequencing and annotation.</title>
        <authorList>
            <consortium name="The Broad Institute Genomics Platform"/>
            <consortium name="The Broad Institute Genome Sequencing Center for Infectious Disease"/>
            <person name="Wu L."/>
            <person name="Ma J."/>
        </authorList>
    </citation>
    <scope>NUCLEOTIDE SEQUENCE [LARGE SCALE GENOMIC DNA]</scope>
    <source>
        <strain evidence="4">JCM 31319</strain>
    </source>
</reference>
<dbReference type="PANTHER" id="PTHR42759:SF1">
    <property type="entry name" value="MAGNESIUM-CHELATASE SUBUNIT CHLD"/>
    <property type="match status" value="1"/>
</dbReference>
<sequence>MTQFTSDKEAADALHRTYQELTSEISRVIVGQDDVVRLVLTAVFCQGHCLLVGVPGLAKTLLIQTIASTLDMSFNRVQFTPDLMPSDIVGAETLDNDRNFKFVKGAIFANIVLADEINRTPPKTQAALLEAMQEHAVTVAGHRYTLPKPFFVLATQNPIEQEGTYPLPEAQLDRFMFNITLGYPSYESELQIVKNTTGVVLNELQKILHADDILAFQQLVRRVPVVDNVVEYAVQLVHKTRPNMPMASPQANQFLEWGAGPRASQHLIVGAKCNAILNGKYSPDIEDVQAVALPILRHRIVRNFKAEAEGITVEQLIQEML</sequence>
<keyword evidence="4" id="KW-1185">Reference proteome</keyword>
<dbReference type="Pfam" id="PF07726">
    <property type="entry name" value="AAA_3"/>
    <property type="match status" value="1"/>
</dbReference>
<evidence type="ECO:0000259" key="1">
    <source>
        <dbReference type="Pfam" id="PF07726"/>
    </source>
</evidence>
<dbReference type="CDD" id="cd00009">
    <property type="entry name" value="AAA"/>
    <property type="match status" value="1"/>
</dbReference>
<proteinExistence type="predicted"/>
<name>A0ABW3SND4_9BACT</name>
<protein>
    <submittedName>
        <fullName evidence="3">AAA family ATPase</fullName>
    </submittedName>
</protein>
<organism evidence="3 4">
    <name type="scientific">Pontibacter rugosus</name>
    <dbReference type="NCBI Taxonomy" id="1745966"/>
    <lineage>
        <taxon>Bacteria</taxon>
        <taxon>Pseudomonadati</taxon>
        <taxon>Bacteroidota</taxon>
        <taxon>Cytophagia</taxon>
        <taxon>Cytophagales</taxon>
        <taxon>Hymenobacteraceae</taxon>
        <taxon>Pontibacter</taxon>
    </lineage>
</organism>
<dbReference type="InterPro" id="IPR027417">
    <property type="entry name" value="P-loop_NTPase"/>
</dbReference>
<feature type="domain" description="ChlI/MoxR AAA lid" evidence="2">
    <location>
        <begin position="252"/>
        <end position="319"/>
    </location>
</feature>
<dbReference type="InterPro" id="IPR011703">
    <property type="entry name" value="ATPase_AAA-3"/>
</dbReference>
<evidence type="ECO:0000259" key="2">
    <source>
        <dbReference type="Pfam" id="PF17863"/>
    </source>
</evidence>
<dbReference type="SUPFAM" id="SSF52540">
    <property type="entry name" value="P-loop containing nucleoside triphosphate hydrolases"/>
    <property type="match status" value="1"/>
</dbReference>
<dbReference type="PIRSF" id="PIRSF002849">
    <property type="entry name" value="AAA_ATPase_chaperone_MoxR_prd"/>
    <property type="match status" value="1"/>
</dbReference>